<dbReference type="Proteomes" id="UP000501690">
    <property type="component" value="Linkage Group LG6"/>
</dbReference>
<evidence type="ECO:0000313" key="2">
    <source>
        <dbReference type="EMBL" id="QCD96334.1"/>
    </source>
</evidence>
<evidence type="ECO:0000256" key="1">
    <source>
        <dbReference type="SAM" id="MobiDB-lite"/>
    </source>
</evidence>
<dbReference type="EMBL" id="CP039350">
    <property type="protein sequence ID" value="QCD96334.1"/>
    <property type="molecule type" value="Genomic_DNA"/>
</dbReference>
<evidence type="ECO:0000313" key="3">
    <source>
        <dbReference type="EMBL" id="QCD96335.1"/>
    </source>
</evidence>
<feature type="region of interest" description="Disordered" evidence="1">
    <location>
        <begin position="1"/>
        <end position="34"/>
    </location>
</feature>
<accession>A0A4D6M572</accession>
<protein>
    <submittedName>
        <fullName evidence="3">Uncharacterized protein</fullName>
    </submittedName>
</protein>
<name>A0A4D6M572_VIGUN</name>
<reference evidence="3 4" key="1">
    <citation type="submission" date="2019-04" db="EMBL/GenBank/DDBJ databases">
        <title>An improved genome assembly and genetic linkage map for asparagus bean, Vigna unguiculata ssp. sesquipedialis.</title>
        <authorList>
            <person name="Xia Q."/>
            <person name="Zhang R."/>
            <person name="Dong Y."/>
        </authorList>
    </citation>
    <scope>NUCLEOTIDE SEQUENCE [LARGE SCALE GENOMIC DNA]</scope>
    <source>
        <tissue evidence="3">Leaf</tissue>
    </source>
</reference>
<organism evidence="3 4">
    <name type="scientific">Vigna unguiculata</name>
    <name type="common">Cowpea</name>
    <dbReference type="NCBI Taxonomy" id="3917"/>
    <lineage>
        <taxon>Eukaryota</taxon>
        <taxon>Viridiplantae</taxon>
        <taxon>Streptophyta</taxon>
        <taxon>Embryophyta</taxon>
        <taxon>Tracheophyta</taxon>
        <taxon>Spermatophyta</taxon>
        <taxon>Magnoliopsida</taxon>
        <taxon>eudicotyledons</taxon>
        <taxon>Gunneridae</taxon>
        <taxon>Pentapetalae</taxon>
        <taxon>rosids</taxon>
        <taxon>fabids</taxon>
        <taxon>Fabales</taxon>
        <taxon>Fabaceae</taxon>
        <taxon>Papilionoideae</taxon>
        <taxon>50 kb inversion clade</taxon>
        <taxon>NPAAA clade</taxon>
        <taxon>indigoferoid/millettioid clade</taxon>
        <taxon>Phaseoleae</taxon>
        <taxon>Vigna</taxon>
    </lineage>
</organism>
<proteinExistence type="predicted"/>
<gene>
    <name evidence="2" type="ORF">DEO72_LG6g1036</name>
    <name evidence="3" type="ORF">DEO72_LG6g1037</name>
</gene>
<dbReference type="AlphaFoldDB" id="A0A4D6M572"/>
<keyword evidence="4" id="KW-1185">Reference proteome</keyword>
<dbReference type="EMBL" id="CP039350">
    <property type="protein sequence ID" value="QCD96335.1"/>
    <property type="molecule type" value="Genomic_DNA"/>
</dbReference>
<sequence>MAALPRPTAVTARQTQPRRSIAGNTPPPRCCNRSPRHLHLLRASRRYHHAETALTSTAASVFSRYVSGTSLRQHLCASLHFSQEPSFPNWCHPKAPPPHFVLAGTAPKTMAAPASTATTIILPPETPWLHLRCSMTNSSTKALRLQLVHRSPAPRTRPQQSAPAKPSCRQLPRIHHPFISTRRSLSVRYHWHNTTLNMFRAASPSIVTSSHSCNTTTALERNPSPFFRNSLKSSPFGISAATATTPVIFVQPLIAVKP</sequence>
<evidence type="ECO:0000313" key="4">
    <source>
        <dbReference type="Proteomes" id="UP000501690"/>
    </source>
</evidence>